<dbReference type="InterPro" id="IPR000983">
    <property type="entry name" value="Bac_GSPG_pilin"/>
</dbReference>
<gene>
    <name evidence="7" type="ORF">A2938_01905</name>
</gene>
<protein>
    <recommendedName>
        <fullName evidence="9">Type II secretion system protein GspG C-terminal domain-containing protein</fullName>
    </recommendedName>
</protein>
<evidence type="ECO:0000256" key="2">
    <source>
        <dbReference type="ARBA" id="ARBA00022481"/>
    </source>
</evidence>
<name>A0A1G2NGF4_9BACT</name>
<sequence length="182" mass="19023">MQKRPFFIKKENIMQYKKGFIPLEVRFASSKSAGIKDSLLLTGFTLIELLVVIAIIGILTSVVLASLNGARDKSGDVTVKANLSNLRSQAALYFDDNNSSFGPNTGTSCTTAGSVFTDSRVAAQLTAAQSASGGGSVATCANSTTLWAVSVPLRDKTKAWCVDSSGIAKEASANTTTIQCGS</sequence>
<dbReference type="EMBL" id="MHSA01000001">
    <property type="protein sequence ID" value="OHA35144.1"/>
    <property type="molecule type" value="Genomic_DNA"/>
</dbReference>
<dbReference type="PANTHER" id="PTHR30093:SF44">
    <property type="entry name" value="TYPE II SECRETION SYSTEM CORE PROTEIN G"/>
    <property type="match status" value="1"/>
</dbReference>
<dbReference type="PRINTS" id="PR00813">
    <property type="entry name" value="BCTERIALGSPG"/>
</dbReference>
<keyword evidence="3 6" id="KW-0812">Transmembrane</keyword>
<comment type="subcellular location">
    <subcellularLocation>
        <location evidence="1">Membrane</location>
        <topology evidence="1">Single-pass membrane protein</topology>
    </subcellularLocation>
</comment>
<dbReference type="Pfam" id="PF07963">
    <property type="entry name" value="N_methyl"/>
    <property type="match status" value="1"/>
</dbReference>
<dbReference type="InterPro" id="IPR012902">
    <property type="entry name" value="N_methyl_site"/>
</dbReference>
<accession>A0A1G2NGF4</accession>
<dbReference type="Gene3D" id="3.30.700.10">
    <property type="entry name" value="Glycoprotein, Type 4 Pilin"/>
    <property type="match status" value="1"/>
</dbReference>
<feature type="transmembrane region" description="Helical" evidence="6">
    <location>
        <begin position="39"/>
        <end position="64"/>
    </location>
</feature>
<keyword evidence="2" id="KW-0488">Methylation</keyword>
<evidence type="ECO:0000313" key="7">
    <source>
        <dbReference type="EMBL" id="OHA35144.1"/>
    </source>
</evidence>
<evidence type="ECO:0008006" key="9">
    <source>
        <dbReference type="Google" id="ProtNLM"/>
    </source>
</evidence>
<evidence type="ECO:0000256" key="5">
    <source>
        <dbReference type="ARBA" id="ARBA00023136"/>
    </source>
</evidence>
<dbReference type="PANTHER" id="PTHR30093">
    <property type="entry name" value="GENERAL SECRETION PATHWAY PROTEIN G"/>
    <property type="match status" value="1"/>
</dbReference>
<dbReference type="NCBIfam" id="TIGR02532">
    <property type="entry name" value="IV_pilin_GFxxxE"/>
    <property type="match status" value="1"/>
</dbReference>
<reference evidence="7 8" key="1">
    <citation type="journal article" date="2016" name="Nat. Commun.">
        <title>Thousands of microbial genomes shed light on interconnected biogeochemical processes in an aquifer system.</title>
        <authorList>
            <person name="Anantharaman K."/>
            <person name="Brown C.T."/>
            <person name="Hug L.A."/>
            <person name="Sharon I."/>
            <person name="Castelle C.J."/>
            <person name="Probst A.J."/>
            <person name="Thomas B.C."/>
            <person name="Singh A."/>
            <person name="Wilkins M.J."/>
            <person name="Karaoz U."/>
            <person name="Brodie E.L."/>
            <person name="Williams K.H."/>
            <person name="Hubbard S.S."/>
            <person name="Banfield J.F."/>
        </authorList>
    </citation>
    <scope>NUCLEOTIDE SEQUENCE [LARGE SCALE GENOMIC DNA]</scope>
</reference>
<dbReference type="GO" id="GO:0016020">
    <property type="term" value="C:membrane"/>
    <property type="evidence" value="ECO:0007669"/>
    <property type="project" value="UniProtKB-SubCell"/>
</dbReference>
<dbReference type="InterPro" id="IPR045584">
    <property type="entry name" value="Pilin-like"/>
</dbReference>
<dbReference type="GO" id="GO:0015628">
    <property type="term" value="P:protein secretion by the type II secretion system"/>
    <property type="evidence" value="ECO:0007669"/>
    <property type="project" value="InterPro"/>
</dbReference>
<proteinExistence type="predicted"/>
<evidence type="ECO:0000256" key="4">
    <source>
        <dbReference type="ARBA" id="ARBA00022989"/>
    </source>
</evidence>
<keyword evidence="5 6" id="KW-0472">Membrane</keyword>
<dbReference type="AlphaFoldDB" id="A0A1G2NGF4"/>
<evidence type="ECO:0000313" key="8">
    <source>
        <dbReference type="Proteomes" id="UP000177797"/>
    </source>
</evidence>
<dbReference type="Proteomes" id="UP000177797">
    <property type="component" value="Unassembled WGS sequence"/>
</dbReference>
<keyword evidence="4 6" id="KW-1133">Transmembrane helix</keyword>
<comment type="caution">
    <text evidence="7">The sequence shown here is derived from an EMBL/GenBank/DDBJ whole genome shotgun (WGS) entry which is preliminary data.</text>
</comment>
<evidence type="ECO:0000256" key="6">
    <source>
        <dbReference type="SAM" id="Phobius"/>
    </source>
</evidence>
<evidence type="ECO:0000256" key="1">
    <source>
        <dbReference type="ARBA" id="ARBA00004167"/>
    </source>
</evidence>
<dbReference type="PROSITE" id="PS00409">
    <property type="entry name" value="PROKAR_NTER_METHYL"/>
    <property type="match status" value="1"/>
</dbReference>
<dbReference type="SUPFAM" id="SSF54523">
    <property type="entry name" value="Pili subunits"/>
    <property type="match status" value="1"/>
</dbReference>
<dbReference type="GO" id="GO:0015627">
    <property type="term" value="C:type II protein secretion system complex"/>
    <property type="evidence" value="ECO:0007669"/>
    <property type="project" value="InterPro"/>
</dbReference>
<evidence type="ECO:0000256" key="3">
    <source>
        <dbReference type="ARBA" id="ARBA00022692"/>
    </source>
</evidence>
<organism evidence="7 8">
    <name type="scientific">Candidatus Taylorbacteria bacterium RIFCSPLOWO2_01_FULL_48_100</name>
    <dbReference type="NCBI Taxonomy" id="1802322"/>
    <lineage>
        <taxon>Bacteria</taxon>
        <taxon>Candidatus Tayloriibacteriota</taxon>
    </lineage>
</organism>